<protein>
    <submittedName>
        <fullName evidence="1">Uncharacterized protein</fullName>
    </submittedName>
</protein>
<accession>A0ACB0IEE2</accession>
<proteinExistence type="predicted"/>
<reference evidence="1" key="1">
    <citation type="submission" date="2023-10" db="EMBL/GenBank/DDBJ databases">
        <authorList>
            <person name="Rodriguez Cubillos JULIANA M."/>
            <person name="De Vega J."/>
        </authorList>
    </citation>
    <scope>NUCLEOTIDE SEQUENCE</scope>
</reference>
<evidence type="ECO:0000313" key="1">
    <source>
        <dbReference type="EMBL" id="CAJ2630263.1"/>
    </source>
</evidence>
<evidence type="ECO:0000313" key="2">
    <source>
        <dbReference type="Proteomes" id="UP001177021"/>
    </source>
</evidence>
<name>A0ACB0IEE2_TRIPR</name>
<dbReference type="Proteomes" id="UP001177021">
    <property type="component" value="Unassembled WGS sequence"/>
</dbReference>
<organism evidence="1 2">
    <name type="scientific">Trifolium pratense</name>
    <name type="common">Red clover</name>
    <dbReference type="NCBI Taxonomy" id="57577"/>
    <lineage>
        <taxon>Eukaryota</taxon>
        <taxon>Viridiplantae</taxon>
        <taxon>Streptophyta</taxon>
        <taxon>Embryophyta</taxon>
        <taxon>Tracheophyta</taxon>
        <taxon>Spermatophyta</taxon>
        <taxon>Magnoliopsida</taxon>
        <taxon>eudicotyledons</taxon>
        <taxon>Gunneridae</taxon>
        <taxon>Pentapetalae</taxon>
        <taxon>rosids</taxon>
        <taxon>fabids</taxon>
        <taxon>Fabales</taxon>
        <taxon>Fabaceae</taxon>
        <taxon>Papilionoideae</taxon>
        <taxon>50 kb inversion clade</taxon>
        <taxon>NPAAA clade</taxon>
        <taxon>Hologalegina</taxon>
        <taxon>IRL clade</taxon>
        <taxon>Trifolieae</taxon>
        <taxon>Trifolium</taxon>
    </lineage>
</organism>
<comment type="caution">
    <text evidence="1">The sequence shown here is derived from an EMBL/GenBank/DDBJ whole genome shotgun (WGS) entry which is preliminary data.</text>
</comment>
<sequence length="128" mass="14579">MKSMCFFPLVWKIVAWELVSAYAVIEAAELNEMIGNFPENGENSKVDKNKEADLGKRTGKMLALIKERLQSEKKSDVDNSRLLETWVADFLSFLDFSKPGFNEFLLKVKDLVESKSVLKTPKLNGSRF</sequence>
<dbReference type="EMBL" id="CASHSV030000001">
    <property type="protein sequence ID" value="CAJ2630263.1"/>
    <property type="molecule type" value="Genomic_DNA"/>
</dbReference>
<gene>
    <name evidence="1" type="ORF">MILVUS5_LOCUS2074</name>
</gene>
<keyword evidence="2" id="KW-1185">Reference proteome</keyword>